<sequence>MLQQVKKRTRATHAKVRTGCHTCKVRRVKCDEQRPACQKCLTTGRTCEGYNNDRQWIIMVPSPHPPAATAPPLPPLPQPPPSPPPMLLQPSSSPADQDASLSSHHLDYFRTTAVHELCWFPGADADWGRRIVRYAQSSPPIRHAAIALACSHQSSRSPQESSSATLIGNYYYGRAIRALVSQTYDNVPCNRGEFLVCGLMFISIETLRGNRELARYHLEGCLKIVRETREGLGLGFVCLDQLPGERERLSSEAWLLSKILCQYLEDEVGGGRGGEMGE</sequence>
<dbReference type="Pfam" id="PF11951">
    <property type="entry name" value="Fungal_trans_2"/>
    <property type="match status" value="1"/>
</dbReference>
<keyword evidence="3" id="KW-0805">Transcription regulation</keyword>
<evidence type="ECO:0000256" key="5">
    <source>
        <dbReference type="ARBA" id="ARBA00023163"/>
    </source>
</evidence>
<feature type="domain" description="Zn(2)-C6 fungal-type" evidence="8">
    <location>
        <begin position="19"/>
        <end position="47"/>
    </location>
</feature>
<dbReference type="GO" id="GO:0008270">
    <property type="term" value="F:zinc ion binding"/>
    <property type="evidence" value="ECO:0007669"/>
    <property type="project" value="InterPro"/>
</dbReference>
<keyword evidence="6" id="KW-0539">Nucleus</keyword>
<protein>
    <recommendedName>
        <fullName evidence="8">Zn(2)-C6 fungal-type domain-containing protein</fullName>
    </recommendedName>
</protein>
<dbReference type="OrthoDB" id="2593732at2759"/>
<feature type="compositionally biased region" description="Pro residues" evidence="7">
    <location>
        <begin position="62"/>
        <end position="87"/>
    </location>
</feature>
<dbReference type="PANTHER" id="PTHR36206:SF12">
    <property type="entry name" value="ASPERCRYPTIN BIOSYNTHESIS CLUSTER-SPECIFIC TRANSCRIPTION REGULATOR ATNN-RELATED"/>
    <property type="match status" value="1"/>
</dbReference>
<evidence type="ECO:0000256" key="2">
    <source>
        <dbReference type="ARBA" id="ARBA00022833"/>
    </source>
</evidence>
<dbReference type="RefSeq" id="XP_033386965.1">
    <property type="nucleotide sequence ID" value="XM_033533570.1"/>
</dbReference>
<reference evidence="9" key="1">
    <citation type="journal article" date="2020" name="Stud. Mycol.">
        <title>101 Dothideomycetes genomes: a test case for predicting lifestyles and emergence of pathogens.</title>
        <authorList>
            <person name="Haridas S."/>
            <person name="Albert R."/>
            <person name="Binder M."/>
            <person name="Bloem J."/>
            <person name="Labutti K."/>
            <person name="Salamov A."/>
            <person name="Andreopoulos B."/>
            <person name="Baker S."/>
            <person name="Barry K."/>
            <person name="Bills G."/>
            <person name="Bluhm B."/>
            <person name="Cannon C."/>
            <person name="Castanera R."/>
            <person name="Culley D."/>
            <person name="Daum C."/>
            <person name="Ezra D."/>
            <person name="Gonzalez J."/>
            <person name="Henrissat B."/>
            <person name="Kuo A."/>
            <person name="Liang C."/>
            <person name="Lipzen A."/>
            <person name="Lutzoni F."/>
            <person name="Magnuson J."/>
            <person name="Mondo S."/>
            <person name="Nolan M."/>
            <person name="Ohm R."/>
            <person name="Pangilinan J."/>
            <person name="Park H.-J."/>
            <person name="Ramirez L."/>
            <person name="Alfaro M."/>
            <person name="Sun H."/>
            <person name="Tritt A."/>
            <person name="Yoshinaga Y."/>
            <person name="Zwiers L.-H."/>
            <person name="Turgeon B."/>
            <person name="Goodwin S."/>
            <person name="Spatafora J."/>
            <person name="Crous P."/>
            <person name="Grigoriev I."/>
        </authorList>
    </citation>
    <scope>NUCLEOTIDE SEQUENCE</scope>
    <source>
        <strain evidence="9">CBS 175.79</strain>
    </source>
</reference>
<dbReference type="InterPro" id="IPR001138">
    <property type="entry name" value="Zn2Cys6_DnaBD"/>
</dbReference>
<dbReference type="Proteomes" id="UP000799778">
    <property type="component" value="Unassembled WGS sequence"/>
</dbReference>
<dbReference type="Pfam" id="PF00172">
    <property type="entry name" value="Zn_clus"/>
    <property type="match status" value="1"/>
</dbReference>
<evidence type="ECO:0000313" key="10">
    <source>
        <dbReference type="Proteomes" id="UP000799778"/>
    </source>
</evidence>
<evidence type="ECO:0000259" key="8">
    <source>
        <dbReference type="PROSITE" id="PS50048"/>
    </source>
</evidence>
<organism evidence="9 10">
    <name type="scientific">Aaosphaeria arxii CBS 175.79</name>
    <dbReference type="NCBI Taxonomy" id="1450172"/>
    <lineage>
        <taxon>Eukaryota</taxon>
        <taxon>Fungi</taxon>
        <taxon>Dikarya</taxon>
        <taxon>Ascomycota</taxon>
        <taxon>Pezizomycotina</taxon>
        <taxon>Dothideomycetes</taxon>
        <taxon>Pleosporomycetidae</taxon>
        <taxon>Pleosporales</taxon>
        <taxon>Pleosporales incertae sedis</taxon>
        <taxon>Aaosphaeria</taxon>
    </lineage>
</organism>
<name>A0A6A5Y080_9PLEO</name>
<keyword evidence="10" id="KW-1185">Reference proteome</keyword>
<evidence type="ECO:0000256" key="7">
    <source>
        <dbReference type="SAM" id="MobiDB-lite"/>
    </source>
</evidence>
<keyword evidence="2" id="KW-0862">Zinc</keyword>
<dbReference type="InterPro" id="IPR052360">
    <property type="entry name" value="Transcr_Regulatory_Proteins"/>
</dbReference>
<evidence type="ECO:0000256" key="6">
    <source>
        <dbReference type="ARBA" id="ARBA00023242"/>
    </source>
</evidence>
<dbReference type="Gene3D" id="4.10.240.10">
    <property type="entry name" value="Zn(2)-C6 fungal-type DNA-binding domain"/>
    <property type="match status" value="1"/>
</dbReference>
<dbReference type="InterPro" id="IPR021858">
    <property type="entry name" value="Fun_TF"/>
</dbReference>
<evidence type="ECO:0000256" key="4">
    <source>
        <dbReference type="ARBA" id="ARBA00023125"/>
    </source>
</evidence>
<dbReference type="PANTHER" id="PTHR36206">
    <property type="entry name" value="ASPERCRYPTIN BIOSYNTHESIS CLUSTER-SPECIFIC TRANSCRIPTION REGULATOR ATNN-RELATED"/>
    <property type="match status" value="1"/>
</dbReference>
<dbReference type="AlphaFoldDB" id="A0A6A5Y080"/>
<evidence type="ECO:0000313" key="9">
    <source>
        <dbReference type="EMBL" id="KAF2018626.1"/>
    </source>
</evidence>
<keyword evidence="5" id="KW-0804">Transcription</keyword>
<keyword evidence="4" id="KW-0238">DNA-binding</keyword>
<dbReference type="SUPFAM" id="SSF57701">
    <property type="entry name" value="Zn2/Cys6 DNA-binding domain"/>
    <property type="match status" value="1"/>
</dbReference>
<dbReference type="PROSITE" id="PS00463">
    <property type="entry name" value="ZN2_CY6_FUNGAL_1"/>
    <property type="match status" value="1"/>
</dbReference>
<evidence type="ECO:0000256" key="1">
    <source>
        <dbReference type="ARBA" id="ARBA00022723"/>
    </source>
</evidence>
<dbReference type="GeneID" id="54290967"/>
<dbReference type="InterPro" id="IPR036864">
    <property type="entry name" value="Zn2-C6_fun-type_DNA-bd_sf"/>
</dbReference>
<dbReference type="CDD" id="cd00067">
    <property type="entry name" value="GAL4"/>
    <property type="match status" value="1"/>
</dbReference>
<gene>
    <name evidence="9" type="ORF">BU24DRAFT_488718</name>
</gene>
<dbReference type="PROSITE" id="PS50048">
    <property type="entry name" value="ZN2_CY6_FUNGAL_2"/>
    <property type="match status" value="1"/>
</dbReference>
<dbReference type="SMART" id="SM00066">
    <property type="entry name" value="GAL4"/>
    <property type="match status" value="1"/>
</dbReference>
<accession>A0A6A5Y080</accession>
<proteinExistence type="predicted"/>
<evidence type="ECO:0000256" key="3">
    <source>
        <dbReference type="ARBA" id="ARBA00023015"/>
    </source>
</evidence>
<feature type="region of interest" description="Disordered" evidence="7">
    <location>
        <begin position="60"/>
        <end position="100"/>
    </location>
</feature>
<dbReference type="GO" id="GO:0000981">
    <property type="term" value="F:DNA-binding transcription factor activity, RNA polymerase II-specific"/>
    <property type="evidence" value="ECO:0007669"/>
    <property type="project" value="InterPro"/>
</dbReference>
<dbReference type="GO" id="GO:0003677">
    <property type="term" value="F:DNA binding"/>
    <property type="evidence" value="ECO:0007669"/>
    <property type="project" value="UniProtKB-KW"/>
</dbReference>
<dbReference type="EMBL" id="ML978067">
    <property type="protein sequence ID" value="KAF2018626.1"/>
    <property type="molecule type" value="Genomic_DNA"/>
</dbReference>
<keyword evidence="1" id="KW-0479">Metal-binding</keyword>